<protein>
    <recommendedName>
        <fullName evidence="1">Fibrinogen C-terminal domain-containing protein</fullName>
    </recommendedName>
</protein>
<reference evidence="2" key="1">
    <citation type="submission" date="2021-01" db="UniProtKB">
        <authorList>
            <consortium name="EnsemblMetazoa"/>
        </authorList>
    </citation>
    <scope>IDENTIFICATION</scope>
</reference>
<dbReference type="InterPro" id="IPR002181">
    <property type="entry name" value="Fibrinogen_a/b/g_C_dom"/>
</dbReference>
<dbReference type="InterPro" id="IPR014716">
    <property type="entry name" value="Fibrinogen_a/b/g_C_1"/>
</dbReference>
<organism evidence="2 3">
    <name type="scientific">Clytia hemisphaerica</name>
    <dbReference type="NCBI Taxonomy" id="252671"/>
    <lineage>
        <taxon>Eukaryota</taxon>
        <taxon>Metazoa</taxon>
        <taxon>Cnidaria</taxon>
        <taxon>Hydrozoa</taxon>
        <taxon>Hydroidolina</taxon>
        <taxon>Leptothecata</taxon>
        <taxon>Obeliida</taxon>
        <taxon>Clytiidae</taxon>
        <taxon>Clytia</taxon>
    </lineage>
</organism>
<dbReference type="Gene3D" id="3.90.215.10">
    <property type="entry name" value="Gamma Fibrinogen, chain A, domain 1"/>
    <property type="match status" value="1"/>
</dbReference>
<dbReference type="EnsemblMetazoa" id="CLYHEMT021441.1">
    <property type="protein sequence ID" value="CLYHEMP021441.1"/>
    <property type="gene ID" value="CLYHEMG021441"/>
</dbReference>
<proteinExistence type="predicted"/>
<keyword evidence="3" id="KW-1185">Reference proteome</keyword>
<accession>A0A7M6DQ06</accession>
<dbReference type="Proteomes" id="UP000594262">
    <property type="component" value="Unplaced"/>
</dbReference>
<name>A0A7M6DQ06_9CNID</name>
<dbReference type="SUPFAM" id="SSF56496">
    <property type="entry name" value="Fibrinogen C-terminal domain-like"/>
    <property type="match status" value="1"/>
</dbReference>
<dbReference type="GeneID" id="136820139"/>
<dbReference type="NCBIfam" id="NF040941">
    <property type="entry name" value="GGGWT_bact"/>
    <property type="match status" value="1"/>
</dbReference>
<sequence length="278" mass="31766">MTNGFECEILDQDIYVASVKLVSSSNTTHTLISSKCLSNPCKLKIGFKCIPNYMNNTYQCAPQSCKALKKDDPSLRSSFYHVFLAGKIRKVYCDMEKDGGGWMLIANYTIPSTEITQAFNYGDLDAFEELATGNFFLDSNVYLPIINAWFPINEFRCYCYKPSVGRIVDLATDPSTDLGSYINRFILGKEPKKICSPPCGLRSLPNDQSELIHQVTSIGWGITAQYLYRAPFLKGDNIHILLWRYKQRYECDDVTDQLYSDSDYYNTFYAGNWKYYIG</sequence>
<dbReference type="RefSeq" id="XP_066932481.1">
    <property type="nucleotide sequence ID" value="XM_067076380.1"/>
</dbReference>
<dbReference type="InterPro" id="IPR036056">
    <property type="entry name" value="Fibrinogen-like_C"/>
</dbReference>
<evidence type="ECO:0000313" key="3">
    <source>
        <dbReference type="Proteomes" id="UP000594262"/>
    </source>
</evidence>
<feature type="domain" description="Fibrinogen C-terminal" evidence="1">
    <location>
        <begin position="76"/>
        <end position="137"/>
    </location>
</feature>
<dbReference type="OrthoDB" id="5958120at2759"/>
<evidence type="ECO:0000259" key="1">
    <source>
        <dbReference type="Pfam" id="PF00147"/>
    </source>
</evidence>
<dbReference type="Pfam" id="PF00147">
    <property type="entry name" value="Fibrinogen_C"/>
    <property type="match status" value="1"/>
</dbReference>
<dbReference type="AlphaFoldDB" id="A0A7M6DQ06"/>
<evidence type="ECO:0000313" key="2">
    <source>
        <dbReference type="EnsemblMetazoa" id="CLYHEMP021441.1"/>
    </source>
</evidence>